<gene>
    <name evidence="2" type="ORF">SDC9_96830</name>
</gene>
<evidence type="ECO:0000259" key="1">
    <source>
        <dbReference type="Pfam" id="PF01609"/>
    </source>
</evidence>
<dbReference type="PANTHER" id="PTHR34614:SF2">
    <property type="entry name" value="TRANSPOSASE IS4-LIKE DOMAIN-CONTAINING PROTEIN"/>
    <property type="match status" value="1"/>
</dbReference>
<protein>
    <recommendedName>
        <fullName evidence="1">Transposase IS4-like domain-containing protein</fullName>
    </recommendedName>
</protein>
<name>A0A645AA61_9ZZZZ</name>
<dbReference type="GO" id="GO:0004803">
    <property type="term" value="F:transposase activity"/>
    <property type="evidence" value="ECO:0007669"/>
    <property type="project" value="InterPro"/>
</dbReference>
<comment type="caution">
    <text evidence="2">The sequence shown here is derived from an EMBL/GenBank/DDBJ whole genome shotgun (WGS) entry which is preliminary data.</text>
</comment>
<dbReference type="GO" id="GO:0006313">
    <property type="term" value="P:DNA transposition"/>
    <property type="evidence" value="ECO:0007669"/>
    <property type="project" value="InterPro"/>
</dbReference>
<evidence type="ECO:0000313" key="2">
    <source>
        <dbReference type="EMBL" id="MPM50095.1"/>
    </source>
</evidence>
<dbReference type="EMBL" id="VSSQ01012809">
    <property type="protein sequence ID" value="MPM50095.1"/>
    <property type="molecule type" value="Genomic_DNA"/>
</dbReference>
<dbReference type="Pfam" id="PF01609">
    <property type="entry name" value="DDE_Tnp_1"/>
    <property type="match status" value="1"/>
</dbReference>
<proteinExistence type="predicted"/>
<accession>A0A645AA61</accession>
<feature type="domain" description="Transposase IS4-like" evidence="1">
    <location>
        <begin position="212"/>
        <end position="478"/>
    </location>
</feature>
<dbReference type="AlphaFoldDB" id="A0A645AA61"/>
<dbReference type="GO" id="GO:0003677">
    <property type="term" value="F:DNA binding"/>
    <property type="evidence" value="ECO:0007669"/>
    <property type="project" value="InterPro"/>
</dbReference>
<sequence length="582" mass="66426">MYHDFTIGIPDAKGKITIKKKGGSSFVLFEYGRVYDPARKFNIPKRAIIGKVSEGDASLMYPNENYQIHFPAAVLPEERSEAYRSCCLRIGAYLVIDKVAREYGLPAMLGKHLGKDGGLLLDLACFSIISEDNAAQCYPDFAFSHPLFSHNMRICSDSKVSRLLGSITKDNTIGFLDSWNARRDRRQRLYISYDSTNKNCQAGDVDIVEFGKAKDDKGLPVFNLALAFDKTNQVPLFYEEYPGSINDVSQFSFLVDKVIEYGYRSMGFILDRGYFSKGNIRYMDENGYSFIIMVKGLKDLVSALVNSRIHTFETSRECAIRSYRVYGTTARARLYADDTKDRYFHIYYSSGRQAAEREQLEQKIDGCKKLLRRVEGQVISFSRNISHYFDIYYGKEDTFLYAKEKASVIESELALCGYFCIVTSERMSAEQALILYKGRDASEKLFSGDKTFLGGRSMRVQSQNALSSKIFIEFVALIIRNRIYTLLKEELFRIETRPNYMTVPEALRELEKIEMVRRNNGAYRLDHAVTKRQKTILNAFGLDEDYVRLKATEISRLLADGGSLMGLPDNEGDDEDGESEEY</sequence>
<reference evidence="2" key="1">
    <citation type="submission" date="2019-08" db="EMBL/GenBank/DDBJ databases">
        <authorList>
            <person name="Kucharzyk K."/>
            <person name="Murdoch R.W."/>
            <person name="Higgins S."/>
            <person name="Loffler F."/>
        </authorList>
    </citation>
    <scope>NUCLEOTIDE SEQUENCE</scope>
</reference>
<organism evidence="2">
    <name type="scientific">bioreactor metagenome</name>
    <dbReference type="NCBI Taxonomy" id="1076179"/>
    <lineage>
        <taxon>unclassified sequences</taxon>
        <taxon>metagenomes</taxon>
        <taxon>ecological metagenomes</taxon>
    </lineage>
</organism>
<dbReference type="InterPro" id="IPR002559">
    <property type="entry name" value="Transposase_11"/>
</dbReference>
<dbReference type="PANTHER" id="PTHR34614">
    <property type="match status" value="1"/>
</dbReference>